<dbReference type="OrthoDB" id="543156at2759"/>
<dbReference type="PANTHER" id="PTHR43130:SF15">
    <property type="entry name" value="THIJ_PFPI FAMILY PROTEIN (AFU_ORTHOLOGUE AFUA_5G14240)"/>
    <property type="match status" value="1"/>
</dbReference>
<organism evidence="2 3">
    <name type="scientific">Cudoniella acicularis</name>
    <dbReference type="NCBI Taxonomy" id="354080"/>
    <lineage>
        <taxon>Eukaryota</taxon>
        <taxon>Fungi</taxon>
        <taxon>Dikarya</taxon>
        <taxon>Ascomycota</taxon>
        <taxon>Pezizomycotina</taxon>
        <taxon>Leotiomycetes</taxon>
        <taxon>Helotiales</taxon>
        <taxon>Tricladiaceae</taxon>
        <taxon>Cudoniella</taxon>
    </lineage>
</organism>
<comment type="caution">
    <text evidence="2">The sequence shown here is derived from an EMBL/GenBank/DDBJ whole genome shotgun (WGS) entry which is preliminary data.</text>
</comment>
<dbReference type="Gene3D" id="3.40.50.880">
    <property type="match status" value="1"/>
</dbReference>
<sequence length="473" mass="52911">MDNTCPSPPWQEQPFARIWAETDPRTAKEEVSKVMRDPTTAIYIDASAKDGNLGAAVVMLDANDTVCRARQIATSLAQRKVTKADTLRDWSIEWNRSVKGQYLRKIDEAAPGPHVRKLYDHLPRQRAGLLAQLRIGHNWLQCFSKRMNFSDSDRCECGAVETVVHVFIDCPKLREPRRQLREAIGDRFNNLAAMLGDRTQRRSKITAKELNAVLDFAEKSGRFRKRDTELDSMNAGRLRDGYPYTDQLLLYEGWEPLDVIGPYEIIMNLSYFHNITLSLISDAIGPVTTQPMQPPNSPLAAHNHMIPLSAIATHTYSTAPKLDILLVPGGVGLDIRAAANDTTLERFVSSRYDELQYLVSVCTGARVLAGSGVLNGKRATTNKSAWGFVTAKWGWGKYKLGAECEVDDGWEGMDLTYAFMKFLYGNETVDKVMGIIEYAPHTNPDWDPFSVMYKVPGVNMSMDLKDCAGPVGI</sequence>
<evidence type="ECO:0000313" key="3">
    <source>
        <dbReference type="Proteomes" id="UP000566819"/>
    </source>
</evidence>
<protein>
    <recommendedName>
        <fullName evidence="1">DJ-1/PfpI domain-containing protein</fullName>
    </recommendedName>
</protein>
<dbReference type="SUPFAM" id="SSF52317">
    <property type="entry name" value="Class I glutamine amidotransferase-like"/>
    <property type="match status" value="1"/>
</dbReference>
<feature type="domain" description="DJ-1/PfpI" evidence="1">
    <location>
        <begin position="311"/>
        <end position="385"/>
    </location>
</feature>
<evidence type="ECO:0000313" key="2">
    <source>
        <dbReference type="EMBL" id="KAF4625032.1"/>
    </source>
</evidence>
<dbReference type="EMBL" id="JAAMPI010001482">
    <property type="protein sequence ID" value="KAF4625032.1"/>
    <property type="molecule type" value="Genomic_DNA"/>
</dbReference>
<proteinExistence type="predicted"/>
<dbReference type="Pfam" id="PF01965">
    <property type="entry name" value="DJ-1_PfpI"/>
    <property type="match status" value="1"/>
</dbReference>
<accession>A0A8H4VWQ2</accession>
<reference evidence="2 3" key="1">
    <citation type="submission" date="2020-03" db="EMBL/GenBank/DDBJ databases">
        <title>Draft Genome Sequence of Cudoniella acicularis.</title>
        <authorList>
            <person name="Buettner E."/>
            <person name="Kellner H."/>
        </authorList>
    </citation>
    <scope>NUCLEOTIDE SEQUENCE [LARGE SCALE GENOMIC DNA]</scope>
    <source>
        <strain evidence="2 3">DSM 108380</strain>
    </source>
</reference>
<gene>
    <name evidence="2" type="ORF">G7Y89_g13137</name>
</gene>
<dbReference type="InterPro" id="IPR002818">
    <property type="entry name" value="DJ-1/PfpI"/>
</dbReference>
<dbReference type="InterPro" id="IPR029062">
    <property type="entry name" value="Class_I_gatase-like"/>
</dbReference>
<dbReference type="InterPro" id="IPR052158">
    <property type="entry name" value="INH-QAR"/>
</dbReference>
<dbReference type="PANTHER" id="PTHR43130">
    <property type="entry name" value="ARAC-FAMILY TRANSCRIPTIONAL REGULATOR"/>
    <property type="match status" value="1"/>
</dbReference>
<keyword evidence="3" id="KW-1185">Reference proteome</keyword>
<dbReference type="Proteomes" id="UP000566819">
    <property type="component" value="Unassembled WGS sequence"/>
</dbReference>
<evidence type="ECO:0000259" key="1">
    <source>
        <dbReference type="Pfam" id="PF01965"/>
    </source>
</evidence>
<dbReference type="CDD" id="cd03139">
    <property type="entry name" value="GATase1_PfpI_2"/>
    <property type="match status" value="1"/>
</dbReference>
<dbReference type="AlphaFoldDB" id="A0A8H4VWQ2"/>
<name>A0A8H4VWQ2_9HELO</name>